<gene>
    <name evidence="3" type="ORF">OLEA9_A076165</name>
</gene>
<sequence length="241" mass="27258">LEMSFYPSKLLANVHHKAKGPKPKISTPSKGKKRTREANLDVEKPDLNTHTNIETPSSDIYTLGRSNIDVDLDPIPTSSLEDYAECTLIKEIVDRLPNLFLQSLSVARGLTLNGLNILSGLEELKGEKEWRALKHKAARANIKRAQDEAEVAKDEAEELKLKLFQSRKTFEEEEIKARAKRSRISNSQTSLGLYLDSTGWGSYHYRIRLARSYLQKKVLEDLKPVAELLKMVNELDLSASE</sequence>
<dbReference type="Proteomes" id="UP000594638">
    <property type="component" value="Unassembled WGS sequence"/>
</dbReference>
<evidence type="ECO:0000313" key="4">
    <source>
        <dbReference type="Proteomes" id="UP000594638"/>
    </source>
</evidence>
<feature type="coiled-coil region" evidence="1">
    <location>
        <begin position="135"/>
        <end position="162"/>
    </location>
</feature>
<evidence type="ECO:0000256" key="1">
    <source>
        <dbReference type="SAM" id="Coils"/>
    </source>
</evidence>
<feature type="non-terminal residue" evidence="3">
    <location>
        <position position="241"/>
    </location>
</feature>
<reference evidence="3 4" key="1">
    <citation type="submission" date="2019-12" db="EMBL/GenBank/DDBJ databases">
        <authorList>
            <person name="Alioto T."/>
            <person name="Alioto T."/>
            <person name="Gomez Garrido J."/>
        </authorList>
    </citation>
    <scope>NUCLEOTIDE SEQUENCE [LARGE SCALE GENOMIC DNA]</scope>
</reference>
<feature type="non-terminal residue" evidence="3">
    <location>
        <position position="1"/>
    </location>
</feature>
<dbReference type="EMBL" id="CACTIH010006061">
    <property type="protein sequence ID" value="CAA3003959.1"/>
    <property type="molecule type" value="Genomic_DNA"/>
</dbReference>
<name>A0A8S0TFJ0_OLEEU</name>
<feature type="region of interest" description="Disordered" evidence="2">
    <location>
        <begin position="16"/>
        <end position="55"/>
    </location>
</feature>
<proteinExistence type="predicted"/>
<comment type="caution">
    <text evidence="3">The sequence shown here is derived from an EMBL/GenBank/DDBJ whole genome shotgun (WGS) entry which is preliminary data.</text>
</comment>
<feature type="compositionally biased region" description="Basic and acidic residues" evidence="2">
    <location>
        <begin position="36"/>
        <end position="47"/>
    </location>
</feature>
<evidence type="ECO:0000256" key="2">
    <source>
        <dbReference type="SAM" id="MobiDB-lite"/>
    </source>
</evidence>
<dbReference type="AlphaFoldDB" id="A0A8S0TFJ0"/>
<evidence type="ECO:0000313" key="3">
    <source>
        <dbReference type="EMBL" id="CAA3003959.1"/>
    </source>
</evidence>
<keyword evidence="1" id="KW-0175">Coiled coil</keyword>
<organism evidence="3 4">
    <name type="scientific">Olea europaea subsp. europaea</name>
    <dbReference type="NCBI Taxonomy" id="158383"/>
    <lineage>
        <taxon>Eukaryota</taxon>
        <taxon>Viridiplantae</taxon>
        <taxon>Streptophyta</taxon>
        <taxon>Embryophyta</taxon>
        <taxon>Tracheophyta</taxon>
        <taxon>Spermatophyta</taxon>
        <taxon>Magnoliopsida</taxon>
        <taxon>eudicotyledons</taxon>
        <taxon>Gunneridae</taxon>
        <taxon>Pentapetalae</taxon>
        <taxon>asterids</taxon>
        <taxon>lamiids</taxon>
        <taxon>Lamiales</taxon>
        <taxon>Oleaceae</taxon>
        <taxon>Oleeae</taxon>
        <taxon>Olea</taxon>
    </lineage>
</organism>
<keyword evidence="4" id="KW-1185">Reference proteome</keyword>
<accession>A0A8S0TFJ0</accession>
<dbReference type="Gramene" id="OE9A076165T1">
    <property type="protein sequence ID" value="OE9A076165C1"/>
    <property type="gene ID" value="OE9A076165"/>
</dbReference>
<protein>
    <submittedName>
        <fullName evidence="3">Uncharacterized protein</fullName>
    </submittedName>
</protein>